<dbReference type="GeneID" id="6498543"/>
<dbReference type="OrthoDB" id="6613664at2759"/>
<evidence type="ECO:0008006" key="6">
    <source>
        <dbReference type="Google" id="ProtNLM"/>
    </source>
</evidence>
<keyword evidence="5" id="KW-1185">Reference proteome</keyword>
<dbReference type="eggNOG" id="ENOG502SCTQ">
    <property type="taxonomic scope" value="Eukaryota"/>
</dbReference>
<evidence type="ECO:0000313" key="5">
    <source>
        <dbReference type="Proteomes" id="UP000007801"/>
    </source>
</evidence>
<dbReference type="EMBL" id="CH902620">
    <property type="protein sequence ID" value="EDV32252.2"/>
    <property type="molecule type" value="Genomic_DNA"/>
</dbReference>
<dbReference type="InterPro" id="IPR031935">
    <property type="entry name" value="DUF4770"/>
</dbReference>
<dbReference type="InterPro" id="IPR031936">
    <property type="entry name" value="DUF4771"/>
</dbReference>
<name>B3MPD3_DROAN</name>
<reference evidence="4 5" key="1">
    <citation type="journal article" date="2007" name="Nature">
        <title>Evolution of genes and genomes on the Drosophila phylogeny.</title>
        <authorList>
            <consortium name="Drosophila 12 Genomes Consortium"/>
            <person name="Clark A.G."/>
            <person name="Eisen M.B."/>
            <person name="Smith D.R."/>
            <person name="Bergman C.M."/>
            <person name="Oliver B."/>
            <person name="Markow T.A."/>
            <person name="Kaufman T.C."/>
            <person name="Kellis M."/>
            <person name="Gelbart W."/>
            <person name="Iyer V.N."/>
            <person name="Pollard D.A."/>
            <person name="Sackton T.B."/>
            <person name="Larracuente A.M."/>
            <person name="Singh N.D."/>
            <person name="Abad J.P."/>
            <person name="Abt D.N."/>
            <person name="Adryan B."/>
            <person name="Aguade M."/>
            <person name="Akashi H."/>
            <person name="Anderson W.W."/>
            <person name="Aquadro C.F."/>
            <person name="Ardell D.H."/>
            <person name="Arguello R."/>
            <person name="Artieri C.G."/>
            <person name="Barbash D.A."/>
            <person name="Barker D."/>
            <person name="Barsanti P."/>
            <person name="Batterham P."/>
            <person name="Batzoglou S."/>
            <person name="Begun D."/>
            <person name="Bhutkar A."/>
            <person name="Blanco E."/>
            <person name="Bosak S.A."/>
            <person name="Bradley R.K."/>
            <person name="Brand A.D."/>
            <person name="Brent M.R."/>
            <person name="Brooks A.N."/>
            <person name="Brown R.H."/>
            <person name="Butlin R.K."/>
            <person name="Caggese C."/>
            <person name="Calvi B.R."/>
            <person name="Bernardo de Carvalho A."/>
            <person name="Caspi A."/>
            <person name="Castrezana S."/>
            <person name="Celniker S.E."/>
            <person name="Chang J.L."/>
            <person name="Chapple C."/>
            <person name="Chatterji S."/>
            <person name="Chinwalla A."/>
            <person name="Civetta A."/>
            <person name="Clifton S.W."/>
            <person name="Comeron J.M."/>
            <person name="Costello J.C."/>
            <person name="Coyne J.A."/>
            <person name="Daub J."/>
            <person name="David R.G."/>
            <person name="Delcher A.L."/>
            <person name="Delehaunty K."/>
            <person name="Do C.B."/>
            <person name="Ebling H."/>
            <person name="Edwards K."/>
            <person name="Eickbush T."/>
            <person name="Evans J.D."/>
            <person name="Filipski A."/>
            <person name="Findeiss S."/>
            <person name="Freyhult E."/>
            <person name="Fulton L."/>
            <person name="Fulton R."/>
            <person name="Garcia A.C."/>
            <person name="Gardiner A."/>
            <person name="Garfield D.A."/>
            <person name="Garvin B.E."/>
            <person name="Gibson G."/>
            <person name="Gilbert D."/>
            <person name="Gnerre S."/>
            <person name="Godfrey J."/>
            <person name="Good R."/>
            <person name="Gotea V."/>
            <person name="Gravely B."/>
            <person name="Greenberg A.J."/>
            <person name="Griffiths-Jones S."/>
            <person name="Gross S."/>
            <person name="Guigo R."/>
            <person name="Gustafson E.A."/>
            <person name="Haerty W."/>
            <person name="Hahn M.W."/>
            <person name="Halligan D.L."/>
            <person name="Halpern A.L."/>
            <person name="Halter G.M."/>
            <person name="Han M.V."/>
            <person name="Heger A."/>
            <person name="Hillier L."/>
            <person name="Hinrichs A.S."/>
            <person name="Holmes I."/>
            <person name="Hoskins R.A."/>
            <person name="Hubisz M.J."/>
            <person name="Hultmark D."/>
            <person name="Huntley M.A."/>
            <person name="Jaffe D.B."/>
            <person name="Jagadeeshan S."/>
            <person name="Jeck W.R."/>
            <person name="Johnson J."/>
            <person name="Jones C.D."/>
            <person name="Jordan W.C."/>
            <person name="Karpen G.H."/>
            <person name="Kataoka E."/>
            <person name="Keightley P.D."/>
            <person name="Kheradpour P."/>
            <person name="Kirkness E.F."/>
            <person name="Koerich L.B."/>
            <person name="Kristiansen K."/>
            <person name="Kudrna D."/>
            <person name="Kulathinal R.J."/>
            <person name="Kumar S."/>
            <person name="Kwok R."/>
            <person name="Lander E."/>
            <person name="Langley C.H."/>
            <person name="Lapoint R."/>
            <person name="Lazzaro B.P."/>
            <person name="Lee S.J."/>
            <person name="Levesque L."/>
            <person name="Li R."/>
            <person name="Lin C.F."/>
            <person name="Lin M.F."/>
            <person name="Lindblad-Toh K."/>
            <person name="Llopart A."/>
            <person name="Long M."/>
            <person name="Low L."/>
            <person name="Lozovsky E."/>
            <person name="Lu J."/>
            <person name="Luo M."/>
            <person name="Machado C.A."/>
            <person name="Makalowski W."/>
            <person name="Marzo M."/>
            <person name="Matsuda M."/>
            <person name="Matzkin L."/>
            <person name="McAllister B."/>
            <person name="McBride C.S."/>
            <person name="McKernan B."/>
            <person name="McKernan K."/>
            <person name="Mendez-Lago M."/>
            <person name="Minx P."/>
            <person name="Mollenhauer M.U."/>
            <person name="Montooth K."/>
            <person name="Mount S.M."/>
            <person name="Mu X."/>
            <person name="Myers E."/>
            <person name="Negre B."/>
            <person name="Newfeld S."/>
            <person name="Nielsen R."/>
            <person name="Noor M.A."/>
            <person name="O'Grady P."/>
            <person name="Pachter L."/>
            <person name="Papaceit M."/>
            <person name="Parisi M.J."/>
            <person name="Parisi M."/>
            <person name="Parts L."/>
            <person name="Pedersen J.S."/>
            <person name="Pesole G."/>
            <person name="Phillippy A.M."/>
            <person name="Ponting C.P."/>
            <person name="Pop M."/>
            <person name="Porcelli D."/>
            <person name="Powell J.R."/>
            <person name="Prohaska S."/>
            <person name="Pruitt K."/>
            <person name="Puig M."/>
            <person name="Quesneville H."/>
            <person name="Ram K.R."/>
            <person name="Rand D."/>
            <person name="Rasmussen M.D."/>
            <person name="Reed L.K."/>
            <person name="Reenan R."/>
            <person name="Reily A."/>
            <person name="Remington K.A."/>
            <person name="Rieger T.T."/>
            <person name="Ritchie M.G."/>
            <person name="Robin C."/>
            <person name="Rogers Y.H."/>
            <person name="Rohde C."/>
            <person name="Rozas J."/>
            <person name="Rubenfield M.J."/>
            <person name="Ruiz A."/>
            <person name="Russo S."/>
            <person name="Salzberg S.L."/>
            <person name="Sanchez-Gracia A."/>
            <person name="Saranga D.J."/>
            <person name="Sato H."/>
            <person name="Schaeffer S.W."/>
            <person name="Schatz M.C."/>
            <person name="Schlenke T."/>
            <person name="Schwartz R."/>
            <person name="Segarra C."/>
            <person name="Singh R.S."/>
            <person name="Sirot L."/>
            <person name="Sirota M."/>
            <person name="Sisneros N.B."/>
            <person name="Smith C.D."/>
            <person name="Smith T.F."/>
            <person name="Spieth J."/>
            <person name="Stage D.E."/>
            <person name="Stark A."/>
            <person name="Stephan W."/>
            <person name="Strausberg R.L."/>
            <person name="Strempel S."/>
            <person name="Sturgill D."/>
            <person name="Sutton G."/>
            <person name="Sutton G.G."/>
            <person name="Tao W."/>
            <person name="Teichmann S."/>
            <person name="Tobari Y.N."/>
            <person name="Tomimura Y."/>
            <person name="Tsolas J.M."/>
            <person name="Valente V.L."/>
            <person name="Venter E."/>
            <person name="Venter J.C."/>
            <person name="Vicario S."/>
            <person name="Vieira F.G."/>
            <person name="Vilella A.J."/>
            <person name="Villasante A."/>
            <person name="Walenz B."/>
            <person name="Wang J."/>
            <person name="Wasserman M."/>
            <person name="Watts T."/>
            <person name="Wilson D."/>
            <person name="Wilson R.K."/>
            <person name="Wing R.A."/>
            <person name="Wolfner M.F."/>
            <person name="Wong A."/>
            <person name="Wong G.K."/>
            <person name="Wu C.I."/>
            <person name="Wu G."/>
            <person name="Yamamoto D."/>
            <person name="Yang H.P."/>
            <person name="Yang S.P."/>
            <person name="Yorke J.A."/>
            <person name="Yoshida K."/>
            <person name="Zdobnov E."/>
            <person name="Zhang P."/>
            <person name="Zhang Y."/>
            <person name="Zimin A.V."/>
            <person name="Baldwin J."/>
            <person name="Abdouelleil A."/>
            <person name="Abdulkadir J."/>
            <person name="Abebe A."/>
            <person name="Abera B."/>
            <person name="Abreu J."/>
            <person name="Acer S.C."/>
            <person name="Aftuck L."/>
            <person name="Alexander A."/>
            <person name="An P."/>
            <person name="Anderson E."/>
            <person name="Anderson S."/>
            <person name="Arachi H."/>
            <person name="Azer M."/>
            <person name="Bachantsang P."/>
            <person name="Barry A."/>
            <person name="Bayul T."/>
            <person name="Berlin A."/>
            <person name="Bessette D."/>
            <person name="Bloom T."/>
            <person name="Blye J."/>
            <person name="Boguslavskiy L."/>
            <person name="Bonnet C."/>
            <person name="Boukhgalter B."/>
            <person name="Bourzgui I."/>
            <person name="Brown A."/>
            <person name="Cahill P."/>
            <person name="Channer S."/>
            <person name="Cheshatsang Y."/>
            <person name="Chuda L."/>
            <person name="Citroen M."/>
            <person name="Collymore A."/>
            <person name="Cooke P."/>
            <person name="Costello M."/>
            <person name="D'Aco K."/>
            <person name="Daza R."/>
            <person name="De Haan G."/>
            <person name="DeGray S."/>
            <person name="DeMaso C."/>
            <person name="Dhargay N."/>
            <person name="Dooley K."/>
            <person name="Dooley E."/>
            <person name="Doricent M."/>
            <person name="Dorje P."/>
            <person name="Dorjee K."/>
            <person name="Dupes A."/>
            <person name="Elong R."/>
            <person name="Falk J."/>
            <person name="Farina A."/>
            <person name="Faro S."/>
            <person name="Ferguson D."/>
            <person name="Fisher S."/>
            <person name="Foley C.D."/>
            <person name="Franke A."/>
            <person name="Friedrich D."/>
            <person name="Gadbois L."/>
            <person name="Gearin G."/>
            <person name="Gearin C.R."/>
            <person name="Giannoukos G."/>
            <person name="Goode T."/>
            <person name="Graham J."/>
            <person name="Grandbois E."/>
            <person name="Grewal S."/>
            <person name="Gyaltsen K."/>
            <person name="Hafez N."/>
            <person name="Hagos B."/>
            <person name="Hall J."/>
            <person name="Henson C."/>
            <person name="Hollinger A."/>
            <person name="Honan T."/>
            <person name="Huard M.D."/>
            <person name="Hughes L."/>
            <person name="Hurhula B."/>
            <person name="Husby M.E."/>
            <person name="Kamat A."/>
            <person name="Kanga B."/>
            <person name="Kashin S."/>
            <person name="Khazanovich D."/>
            <person name="Kisner P."/>
            <person name="Lance K."/>
            <person name="Lara M."/>
            <person name="Lee W."/>
            <person name="Lennon N."/>
            <person name="Letendre F."/>
            <person name="LeVine R."/>
            <person name="Lipovsky A."/>
            <person name="Liu X."/>
            <person name="Liu J."/>
            <person name="Liu S."/>
            <person name="Lokyitsang T."/>
            <person name="Lokyitsang Y."/>
            <person name="Lubonja R."/>
            <person name="Lui A."/>
            <person name="MacDonald P."/>
            <person name="Magnisalis V."/>
            <person name="Maru K."/>
            <person name="Matthews C."/>
            <person name="McCusker W."/>
            <person name="McDonough S."/>
            <person name="Mehta T."/>
            <person name="Meldrim J."/>
            <person name="Meneus L."/>
            <person name="Mihai O."/>
            <person name="Mihalev A."/>
            <person name="Mihova T."/>
            <person name="Mittelman R."/>
            <person name="Mlenga V."/>
            <person name="Montmayeur A."/>
            <person name="Mulrain L."/>
            <person name="Navidi A."/>
            <person name="Naylor J."/>
            <person name="Negash T."/>
            <person name="Nguyen T."/>
            <person name="Nguyen N."/>
            <person name="Nicol R."/>
            <person name="Norbu C."/>
            <person name="Norbu N."/>
            <person name="Novod N."/>
            <person name="O'Neill B."/>
            <person name="Osman S."/>
            <person name="Markiewicz E."/>
            <person name="Oyono O.L."/>
            <person name="Patti C."/>
            <person name="Phunkhang P."/>
            <person name="Pierre F."/>
            <person name="Priest M."/>
            <person name="Raghuraman S."/>
            <person name="Rege F."/>
            <person name="Reyes R."/>
            <person name="Rise C."/>
            <person name="Rogov P."/>
            <person name="Ross K."/>
            <person name="Ryan E."/>
            <person name="Settipalli S."/>
            <person name="Shea T."/>
            <person name="Sherpa N."/>
            <person name="Shi L."/>
            <person name="Shih D."/>
            <person name="Sparrow T."/>
            <person name="Spaulding J."/>
            <person name="Stalker J."/>
            <person name="Stange-Thomann N."/>
            <person name="Stavropoulos S."/>
            <person name="Stone C."/>
            <person name="Strader C."/>
            <person name="Tesfaye S."/>
            <person name="Thomson T."/>
            <person name="Thoulutsang Y."/>
            <person name="Thoulutsang D."/>
            <person name="Topham K."/>
            <person name="Topping I."/>
            <person name="Tsamla T."/>
            <person name="Vassiliev H."/>
            <person name="Vo A."/>
            <person name="Wangchuk T."/>
            <person name="Wangdi T."/>
            <person name="Weiand M."/>
            <person name="Wilkinson J."/>
            <person name="Wilson A."/>
            <person name="Yadav S."/>
            <person name="Young G."/>
            <person name="Yu Q."/>
            <person name="Zembek L."/>
            <person name="Zhong D."/>
            <person name="Zimmer A."/>
            <person name="Zwirko Z."/>
            <person name="Jaffe D.B."/>
            <person name="Alvarez P."/>
            <person name="Brockman W."/>
            <person name="Butler J."/>
            <person name="Chin C."/>
            <person name="Gnerre S."/>
            <person name="Grabherr M."/>
            <person name="Kleber M."/>
            <person name="Mauceli E."/>
            <person name="MacCallum I."/>
        </authorList>
    </citation>
    <scope>NUCLEOTIDE SEQUENCE [LARGE SCALE GENOMIC DNA]</scope>
    <source>
        <strain evidence="5">Tucson 14024-0371.13</strain>
    </source>
</reference>
<evidence type="ECO:0000259" key="2">
    <source>
        <dbReference type="Pfam" id="PF15994"/>
    </source>
</evidence>
<evidence type="ECO:0000256" key="1">
    <source>
        <dbReference type="SAM" id="MobiDB-lite"/>
    </source>
</evidence>
<dbReference type="InParanoid" id="B3MPD3"/>
<dbReference type="HOGENOM" id="CLU_013875_0_0_1"/>
<evidence type="ECO:0000313" key="4">
    <source>
        <dbReference type="EMBL" id="EDV32252.2"/>
    </source>
</evidence>
<dbReference type="KEGG" id="dan:6498543"/>
<dbReference type="PANTHER" id="PTHR41967">
    <property type="entry name" value="FI19406P1-RELATED"/>
    <property type="match status" value="1"/>
</dbReference>
<proteinExistence type="predicted"/>
<dbReference type="Pfam" id="PF15995">
    <property type="entry name" value="DUF4771"/>
    <property type="match status" value="1"/>
</dbReference>
<dbReference type="AlphaFoldDB" id="B3MPD3"/>
<feature type="region of interest" description="Disordered" evidence="1">
    <location>
        <begin position="422"/>
        <end position="484"/>
    </location>
</feature>
<sequence>MHFSENNLGLSEAYLGFFADSNSVQWYRGMSQVQTGACDRLLHALRDDMEQESTYRVRRCITQLGLHPLVKSSHIRAIMTISQGNDLAFLWFLWESAYKKPRTDHDPETPPYSVNEQLLLSGIAYLDMPATLRALDSLLPPPSHSTKFVQKTEARKTSIKVRQPKKREYASPYFAPQVKPRQYIPRGNNRPFLRKLRFPEYKKYLDGSERVPNENRWFAQYQLCPAKRIIKKLLEDELNRLTLDPVLIASDGQKQSPLCETHQFLEEVVNAERQKNVHKVLQRCLSQLDIPGAQLKARRKRIVKQMEEDMDYAADRIRGNSMRLHSHVKTFREFNEECLMCNHDVSVPTGKINKKANLSMLLGLGHEAVPKVHTYPMMTDDLLKVMLINNDKDLAKTGDCKLIRGDCVGVVPRTMDIDQDLLKIRSRSTSKSRNKGKSRSRSRSKSRSRSRSKKKKKPKRKKSKGRRKKKDVGQGISGFETPANTLLDEGMPIKEDHFPKLADLIPYCSKTLMCVKRKKVQDPDEETFVTRNQIRGELEFDYEKIFKVPGIPEQHLPWEDELPDLEDKQPLIENCCISALNEGKIQLGKESNRDGSLPPVLRAAANCAVNTFREYLDEVHRGTRASPQGDTPVELIDPNNKQQIEKLLKVALEELSHNPHYVLASFPNAHKLPMLLDWVADRYGKTFSREEMHALVKAAFRIYESIYQGEERNQQNALKLKKEMMVLSSSGYVTYHRFHEFVCQAKRMKAEYHGKLNQLALEQSRLTWLALRGYSHLGGHIKDTFFAYMPARMHDLKRQHVWRSSDYRDMVQHRVTSQRRRAA</sequence>
<feature type="compositionally biased region" description="Basic residues" evidence="1">
    <location>
        <begin position="424"/>
        <end position="470"/>
    </location>
</feature>
<accession>B3MPD3</accession>
<protein>
    <recommendedName>
        <fullName evidence="6">DUF4770 domain-containing protein</fullName>
    </recommendedName>
</protein>
<dbReference type="PANTHER" id="PTHR41967:SF6">
    <property type="entry name" value="FI19406P1-RELATED"/>
    <property type="match status" value="1"/>
</dbReference>
<feature type="domain" description="DUF4770" evidence="2">
    <location>
        <begin position="61"/>
        <end position="231"/>
    </location>
</feature>
<gene>
    <name evidence="4" type="primary">Dana\GF15738</name>
    <name evidence="4" type="synonym">dana_GLEANR_16502</name>
    <name evidence="4" type="ORF">GF15738</name>
</gene>
<dbReference type="Proteomes" id="UP000007801">
    <property type="component" value="Unassembled WGS sequence"/>
</dbReference>
<feature type="domain" description="DUF4771" evidence="3">
    <location>
        <begin position="635"/>
        <end position="796"/>
    </location>
</feature>
<evidence type="ECO:0000259" key="3">
    <source>
        <dbReference type="Pfam" id="PF15995"/>
    </source>
</evidence>
<organism evidence="4 5">
    <name type="scientific">Drosophila ananassae</name>
    <name type="common">Fruit fly</name>
    <dbReference type="NCBI Taxonomy" id="7217"/>
    <lineage>
        <taxon>Eukaryota</taxon>
        <taxon>Metazoa</taxon>
        <taxon>Ecdysozoa</taxon>
        <taxon>Arthropoda</taxon>
        <taxon>Hexapoda</taxon>
        <taxon>Insecta</taxon>
        <taxon>Pterygota</taxon>
        <taxon>Neoptera</taxon>
        <taxon>Endopterygota</taxon>
        <taxon>Diptera</taxon>
        <taxon>Brachycera</taxon>
        <taxon>Muscomorpha</taxon>
        <taxon>Ephydroidea</taxon>
        <taxon>Drosophilidae</taxon>
        <taxon>Drosophila</taxon>
        <taxon>Sophophora</taxon>
    </lineage>
</organism>
<dbReference type="Pfam" id="PF15994">
    <property type="entry name" value="DUF4770"/>
    <property type="match status" value="1"/>
</dbReference>